<evidence type="ECO:0000313" key="2">
    <source>
        <dbReference type="EMBL" id="DAG02189.1"/>
    </source>
</evidence>
<dbReference type="InterPro" id="IPR018337">
    <property type="entry name" value="Cell_wall/Cho-bd_repeat"/>
</dbReference>
<sequence length="312" mass="35574">MDAFEAGKKLLCGNYTQYTPSGKDNFIRAGRWGKVPQRGAIPYFYSNSLDRVAHVGGVIDIKVHGDTYTIKTVEGNTSADNSFNRNGGCVAVKEYTFKLSQVGGKNRINGFGYPVFGSDTCTVDEFIEVLKSEVGYIEKASNNKLDNKTANPGSANYTKYGDWYDSNGVYWCQQFISWCAYAACDAHRASLETGWIEVQGRWKYRKNGQYIKAQWQYIDGRWYVFDEEGYTITGWFKQGSEWYYLNPDDAAMLSGQWLRLDGKDYYLTKTGIMASNCYIKSDKTYHWIDSNGEYVPEYDTDNPNLDVYEVAE</sequence>
<evidence type="ECO:0008006" key="3">
    <source>
        <dbReference type="Google" id="ProtNLM"/>
    </source>
</evidence>
<dbReference type="Gene3D" id="2.10.270.10">
    <property type="entry name" value="Cholin Binding"/>
    <property type="match status" value="1"/>
</dbReference>
<reference evidence="2" key="1">
    <citation type="journal article" date="2021" name="Proc. Natl. Acad. Sci. U.S.A.">
        <title>A Catalog of Tens of Thousands of Viruses from Human Metagenomes Reveals Hidden Associations with Chronic Diseases.</title>
        <authorList>
            <person name="Tisza M.J."/>
            <person name="Buck C.B."/>
        </authorList>
    </citation>
    <scope>NUCLEOTIDE SEQUENCE</scope>
    <source>
        <strain evidence="2">Ctmqu18</strain>
    </source>
</reference>
<evidence type="ECO:0000256" key="1">
    <source>
        <dbReference type="ARBA" id="ARBA00022737"/>
    </source>
</evidence>
<organism evidence="2">
    <name type="scientific">Siphoviridae sp. ctmqu18</name>
    <dbReference type="NCBI Taxonomy" id="2825655"/>
    <lineage>
        <taxon>Viruses</taxon>
        <taxon>Duplodnaviria</taxon>
        <taxon>Heunggongvirae</taxon>
        <taxon>Uroviricota</taxon>
        <taxon>Caudoviricetes</taxon>
    </lineage>
</organism>
<proteinExistence type="predicted"/>
<dbReference type="SUPFAM" id="SSF69360">
    <property type="entry name" value="Cell wall binding repeat"/>
    <property type="match status" value="1"/>
</dbReference>
<accession>A0A8S5V677</accession>
<protein>
    <recommendedName>
        <fullName evidence="3">CHAP domain-containing protein</fullName>
    </recommendedName>
</protein>
<keyword evidence="1" id="KW-0677">Repeat</keyword>
<dbReference type="EMBL" id="BK016207">
    <property type="protein sequence ID" value="DAG02189.1"/>
    <property type="molecule type" value="Genomic_DNA"/>
</dbReference>
<name>A0A8S5V677_9CAUD</name>
<dbReference type="Pfam" id="PF19127">
    <property type="entry name" value="Choline_bind_3"/>
    <property type="match status" value="1"/>
</dbReference>